<keyword evidence="2" id="KW-1185">Reference proteome</keyword>
<reference evidence="1" key="1">
    <citation type="submission" date="2020-08" db="EMBL/GenBank/DDBJ databases">
        <title>Multicomponent nature underlies the extraordinary mechanical properties of spider dragline silk.</title>
        <authorList>
            <person name="Kono N."/>
            <person name="Nakamura H."/>
            <person name="Mori M."/>
            <person name="Yoshida Y."/>
            <person name="Ohtoshi R."/>
            <person name="Malay A.D."/>
            <person name="Moran D.A.P."/>
            <person name="Tomita M."/>
            <person name="Numata K."/>
            <person name="Arakawa K."/>
        </authorList>
    </citation>
    <scope>NUCLEOTIDE SEQUENCE</scope>
</reference>
<accession>A0A8X6QHH8</accession>
<evidence type="ECO:0000313" key="2">
    <source>
        <dbReference type="Proteomes" id="UP000887013"/>
    </source>
</evidence>
<dbReference type="AlphaFoldDB" id="A0A8X6QHH8"/>
<dbReference type="EMBL" id="BMAW01128463">
    <property type="protein sequence ID" value="GFU25580.1"/>
    <property type="molecule type" value="Genomic_DNA"/>
</dbReference>
<comment type="caution">
    <text evidence="1">The sequence shown here is derived from an EMBL/GenBank/DDBJ whole genome shotgun (WGS) entry which is preliminary data.</text>
</comment>
<protein>
    <submittedName>
        <fullName evidence="1">Uncharacterized protein</fullName>
    </submittedName>
</protein>
<name>A0A8X6QHH8_NEPPI</name>
<dbReference type="Proteomes" id="UP000887013">
    <property type="component" value="Unassembled WGS sequence"/>
</dbReference>
<evidence type="ECO:0000313" key="1">
    <source>
        <dbReference type="EMBL" id="GFU25580.1"/>
    </source>
</evidence>
<dbReference type="OrthoDB" id="6433336at2759"/>
<sequence>MNPPSRNNPTGNNLLRFSQNYGVGIIAPNKPTYYPVNQHYQPSTIGLGLAKGTQNISVSTSEGLTSDHNPVSWACITISHILKTKFS</sequence>
<proteinExistence type="predicted"/>
<gene>
    <name evidence="1" type="ORF">NPIL_341711</name>
</gene>
<organism evidence="1 2">
    <name type="scientific">Nephila pilipes</name>
    <name type="common">Giant wood spider</name>
    <name type="synonym">Nephila maculata</name>
    <dbReference type="NCBI Taxonomy" id="299642"/>
    <lineage>
        <taxon>Eukaryota</taxon>
        <taxon>Metazoa</taxon>
        <taxon>Ecdysozoa</taxon>
        <taxon>Arthropoda</taxon>
        <taxon>Chelicerata</taxon>
        <taxon>Arachnida</taxon>
        <taxon>Araneae</taxon>
        <taxon>Araneomorphae</taxon>
        <taxon>Entelegynae</taxon>
        <taxon>Araneoidea</taxon>
        <taxon>Nephilidae</taxon>
        <taxon>Nephila</taxon>
    </lineage>
</organism>